<proteinExistence type="predicted"/>
<protein>
    <submittedName>
        <fullName evidence="6">ATP-grasp domain-containing protein</fullName>
    </submittedName>
</protein>
<organism evidence="6 7">
    <name type="scientific">Brevibacterium antiquum</name>
    <dbReference type="NCBI Taxonomy" id="234835"/>
    <lineage>
        <taxon>Bacteria</taxon>
        <taxon>Bacillati</taxon>
        <taxon>Actinomycetota</taxon>
        <taxon>Actinomycetes</taxon>
        <taxon>Micrococcales</taxon>
        <taxon>Brevibacteriaceae</taxon>
        <taxon>Brevibacterium</taxon>
    </lineage>
</organism>
<dbReference type="InterPro" id="IPR011761">
    <property type="entry name" value="ATP-grasp"/>
</dbReference>
<gene>
    <name evidence="6" type="ORF">BANT10_03227</name>
</gene>
<dbReference type="GO" id="GO:0046872">
    <property type="term" value="F:metal ion binding"/>
    <property type="evidence" value="ECO:0007669"/>
    <property type="project" value="InterPro"/>
</dbReference>
<dbReference type="GO" id="GO:0005524">
    <property type="term" value="F:ATP binding"/>
    <property type="evidence" value="ECO:0007669"/>
    <property type="project" value="UniProtKB-UniRule"/>
</dbReference>
<name>A0A2H1KMF4_9MICO</name>
<dbReference type="RefSeq" id="WP_101644545.1">
    <property type="nucleotide sequence ID" value="NZ_FXZE01000022.1"/>
</dbReference>
<dbReference type="InterPro" id="IPR013815">
    <property type="entry name" value="ATP_grasp_subdomain_1"/>
</dbReference>
<keyword evidence="7" id="KW-1185">Reference proteome</keyword>
<keyword evidence="3 4" id="KW-0067">ATP-binding</keyword>
<dbReference type="Gene3D" id="3.40.50.20">
    <property type="match status" value="1"/>
</dbReference>
<dbReference type="AlphaFoldDB" id="A0A2H1KMF4"/>
<dbReference type="EMBL" id="FXZE01000022">
    <property type="protein sequence ID" value="SMY00906.1"/>
    <property type="molecule type" value="Genomic_DNA"/>
</dbReference>
<dbReference type="InterPro" id="IPR052032">
    <property type="entry name" value="ATP-dep_AA_Ligase"/>
</dbReference>
<evidence type="ECO:0000256" key="4">
    <source>
        <dbReference type="PROSITE-ProRule" id="PRU00409"/>
    </source>
</evidence>
<keyword evidence="2 4" id="KW-0547">Nucleotide-binding</keyword>
<keyword evidence="1" id="KW-0436">Ligase</keyword>
<accession>A0A2H1KMF4</accession>
<dbReference type="PANTHER" id="PTHR43585:SF2">
    <property type="entry name" value="ATP-GRASP ENZYME FSQD"/>
    <property type="match status" value="1"/>
</dbReference>
<reference evidence="7" key="1">
    <citation type="submission" date="2017-03" db="EMBL/GenBank/DDBJ databases">
        <authorList>
            <person name="Monnet C."/>
        </authorList>
    </citation>
    <scope>NUCLEOTIDE SEQUENCE [LARGE SCALE GENOMIC DNA]</scope>
    <source>
        <strain evidence="7">P10</strain>
    </source>
</reference>
<feature type="domain" description="ATP-grasp" evidence="5">
    <location>
        <begin position="108"/>
        <end position="299"/>
    </location>
</feature>
<dbReference type="InterPro" id="IPR003806">
    <property type="entry name" value="ATP-grasp_PylC-type"/>
</dbReference>
<dbReference type="Proteomes" id="UP000234342">
    <property type="component" value="Unassembled WGS sequence"/>
</dbReference>
<evidence type="ECO:0000256" key="1">
    <source>
        <dbReference type="ARBA" id="ARBA00022598"/>
    </source>
</evidence>
<dbReference type="Pfam" id="PF02655">
    <property type="entry name" value="ATP-grasp_3"/>
    <property type="match status" value="1"/>
</dbReference>
<evidence type="ECO:0000313" key="6">
    <source>
        <dbReference type="EMBL" id="SMY00906.1"/>
    </source>
</evidence>
<evidence type="ECO:0000313" key="7">
    <source>
        <dbReference type="Proteomes" id="UP000234342"/>
    </source>
</evidence>
<evidence type="ECO:0000256" key="2">
    <source>
        <dbReference type="ARBA" id="ARBA00022741"/>
    </source>
</evidence>
<dbReference type="PROSITE" id="PS50975">
    <property type="entry name" value="ATP_GRASP"/>
    <property type="match status" value="1"/>
</dbReference>
<dbReference type="SUPFAM" id="SSF56059">
    <property type="entry name" value="Glutathione synthetase ATP-binding domain-like"/>
    <property type="match status" value="1"/>
</dbReference>
<dbReference type="Gene3D" id="3.30.470.20">
    <property type="entry name" value="ATP-grasp fold, B domain"/>
    <property type="match status" value="1"/>
</dbReference>
<dbReference type="Gene3D" id="3.30.1490.20">
    <property type="entry name" value="ATP-grasp fold, A domain"/>
    <property type="match status" value="1"/>
</dbReference>
<evidence type="ECO:0000259" key="5">
    <source>
        <dbReference type="PROSITE" id="PS50975"/>
    </source>
</evidence>
<dbReference type="GO" id="GO:0016874">
    <property type="term" value="F:ligase activity"/>
    <property type="evidence" value="ECO:0007669"/>
    <property type="project" value="UniProtKB-KW"/>
</dbReference>
<dbReference type="PANTHER" id="PTHR43585">
    <property type="entry name" value="FUMIPYRROLE BIOSYNTHESIS PROTEIN C"/>
    <property type="match status" value="1"/>
</dbReference>
<evidence type="ECO:0000256" key="3">
    <source>
        <dbReference type="ARBA" id="ARBA00022840"/>
    </source>
</evidence>
<sequence>MTKVLILGGLAGQVDALESLRRRGVETHMCGHEKKGPGVDEADHFHIADITSVDAVKRVAIEIGADMVYSVGSDIAMPTVVRVSEDLGLPHFHGVELTDILRQKQEIRARLAAPDLSPVRFLTVEREDPSPVWNVFPAIVKPVDSQGQRGITLIQAAAEIDDAIAIAKENSVSGPVIIEEFLEGPEISAHVVVVDSEIKFFLPSDRFVWNGPLVGMPAAHSVPLREETAVWADEFRELAESIVTTLGVKEGPLYFQAICTTAGPRIIEIASRLDGCHLWRLLRFSTGFDLMDAVLGRLLGEPWPRFPSESEAIPMVLDFILDSPDTIVTPQYIDRVVRDDAIFSEVQTAENEKPRWMNDIVARIGYQIYEGGR</sequence>